<gene>
    <name evidence="1" type="ORF">SAMN04515672_4560</name>
</gene>
<dbReference type="InterPro" id="IPR052732">
    <property type="entry name" value="Cell-binding_unc_protein"/>
</dbReference>
<dbReference type="STRING" id="1095776.SAMN04515672_4560"/>
<organism evidence="1 2">
    <name type="scientific">Natronorubrum texcoconense</name>
    <dbReference type="NCBI Taxonomy" id="1095776"/>
    <lineage>
        <taxon>Archaea</taxon>
        <taxon>Methanobacteriati</taxon>
        <taxon>Methanobacteriota</taxon>
        <taxon>Stenosarchaea group</taxon>
        <taxon>Halobacteria</taxon>
        <taxon>Halobacteriales</taxon>
        <taxon>Natrialbaceae</taxon>
        <taxon>Natronorubrum</taxon>
    </lineage>
</organism>
<dbReference type="Gene3D" id="3.40.50.300">
    <property type="entry name" value="P-loop containing nucleotide triphosphate hydrolases"/>
    <property type="match status" value="1"/>
</dbReference>
<dbReference type="SUPFAM" id="SSF52540">
    <property type="entry name" value="P-loop containing nucleoside triphosphate hydrolases"/>
    <property type="match status" value="1"/>
</dbReference>
<protein>
    <recommendedName>
        <fullName evidence="3">AAA domain-containing protein</fullName>
    </recommendedName>
</protein>
<evidence type="ECO:0000313" key="2">
    <source>
        <dbReference type="Proteomes" id="UP000198882"/>
    </source>
</evidence>
<dbReference type="OrthoDB" id="28808at2157"/>
<evidence type="ECO:0008006" key="3">
    <source>
        <dbReference type="Google" id="ProtNLM"/>
    </source>
</evidence>
<dbReference type="Pfam" id="PF13671">
    <property type="entry name" value="AAA_33"/>
    <property type="match status" value="1"/>
</dbReference>
<dbReference type="AlphaFoldDB" id="A0A1G9GLX9"/>
<accession>A0A1G9GLX9</accession>
<dbReference type="Proteomes" id="UP000198882">
    <property type="component" value="Unassembled WGS sequence"/>
</dbReference>
<name>A0A1G9GLX9_9EURY</name>
<dbReference type="InterPro" id="IPR027417">
    <property type="entry name" value="P-loop_NTPase"/>
</dbReference>
<keyword evidence="2" id="KW-1185">Reference proteome</keyword>
<evidence type="ECO:0000313" key="1">
    <source>
        <dbReference type="EMBL" id="SDL01691.1"/>
    </source>
</evidence>
<dbReference type="PANTHER" id="PTHR43883">
    <property type="entry name" value="SLR0207 PROTEIN"/>
    <property type="match status" value="1"/>
</dbReference>
<sequence length="175" mass="19572">MARPTLLVYCGLPGVGKSMASGYTADRLPATRYRSDEIRKALFPDPTYSSAESDATYAELLERAREDLETGSDVVLDATFRTTARREQAAVAAREADADVRFVRVTCELEVVEDRLAERTNSISDAEFEQHLLLRDSFESIDRDHVVVDNSGTIEETRAQLDRLVLSAPREQSTR</sequence>
<dbReference type="RefSeq" id="WP_090312175.1">
    <property type="nucleotide sequence ID" value="NZ_FNFE01000009.1"/>
</dbReference>
<proteinExistence type="predicted"/>
<reference evidence="2" key="1">
    <citation type="submission" date="2016-10" db="EMBL/GenBank/DDBJ databases">
        <authorList>
            <person name="Varghese N."/>
            <person name="Submissions S."/>
        </authorList>
    </citation>
    <scope>NUCLEOTIDE SEQUENCE [LARGE SCALE GENOMIC DNA]</scope>
    <source>
        <strain evidence="2">B4,CECT 8067,JCM 17497</strain>
    </source>
</reference>
<dbReference type="EMBL" id="FNFE01000009">
    <property type="protein sequence ID" value="SDL01691.1"/>
    <property type="molecule type" value="Genomic_DNA"/>
</dbReference>
<dbReference type="PANTHER" id="PTHR43883:SF1">
    <property type="entry name" value="GLUCONOKINASE"/>
    <property type="match status" value="1"/>
</dbReference>